<dbReference type="EMBL" id="BSTX01000004">
    <property type="protein sequence ID" value="GLZ80966.1"/>
    <property type="molecule type" value="Genomic_DNA"/>
</dbReference>
<name>A0A9W6SUG5_9ACTN</name>
<proteinExistence type="predicted"/>
<accession>A0A9W6SUG5</accession>
<dbReference type="AlphaFoldDB" id="A0A9W6SUG5"/>
<gene>
    <name evidence="1" type="ORF">Afil01_57730</name>
</gene>
<evidence type="ECO:0000313" key="1">
    <source>
        <dbReference type="EMBL" id="GLZ80966.1"/>
    </source>
</evidence>
<comment type="caution">
    <text evidence="1">The sequence shown here is derived from an EMBL/GenBank/DDBJ whole genome shotgun (WGS) entry which is preliminary data.</text>
</comment>
<reference evidence="1" key="1">
    <citation type="submission" date="2023-03" db="EMBL/GenBank/DDBJ databases">
        <title>Actinorhabdospora filicis NBRC 111898.</title>
        <authorList>
            <person name="Ichikawa N."/>
            <person name="Sato H."/>
            <person name="Tonouchi N."/>
        </authorList>
    </citation>
    <scope>NUCLEOTIDE SEQUENCE</scope>
    <source>
        <strain evidence="1">NBRC 111898</strain>
    </source>
</reference>
<dbReference type="RefSeq" id="WP_285666262.1">
    <property type="nucleotide sequence ID" value="NZ_BSTX01000004.1"/>
</dbReference>
<sequence length="247" mass="27187">MGSRTSPSLVQHIKLLLSRTDIPAVRVHVEAALAHVSSPKSRPTALVRYLRDGVREADRYGRWDVSARLHHLAEFAAGRLTEEQLDERLAKADDDTAELRGQIGEQIAETVRRLTAAIDNPDSTAEDLRSCFKHREWLLGGAFLPARGRAAHEVAVLRADGVHVWAFGRANVPALVERFEDRVVPGGDVHRLAARTGTPATVVLGHPRYATGFEATEVREAVASYWRPGLTVMTYASLTGSLERMTT</sequence>
<organism evidence="1 2">
    <name type="scientific">Actinorhabdospora filicis</name>
    <dbReference type="NCBI Taxonomy" id="1785913"/>
    <lineage>
        <taxon>Bacteria</taxon>
        <taxon>Bacillati</taxon>
        <taxon>Actinomycetota</taxon>
        <taxon>Actinomycetes</taxon>
        <taxon>Micromonosporales</taxon>
        <taxon>Micromonosporaceae</taxon>
        <taxon>Actinorhabdospora</taxon>
    </lineage>
</organism>
<keyword evidence="2" id="KW-1185">Reference proteome</keyword>
<protein>
    <submittedName>
        <fullName evidence="1">Uncharacterized protein</fullName>
    </submittedName>
</protein>
<evidence type="ECO:0000313" key="2">
    <source>
        <dbReference type="Proteomes" id="UP001165079"/>
    </source>
</evidence>
<dbReference type="Proteomes" id="UP001165079">
    <property type="component" value="Unassembled WGS sequence"/>
</dbReference>